<dbReference type="GO" id="GO:0016887">
    <property type="term" value="F:ATP hydrolysis activity"/>
    <property type="evidence" value="ECO:0007669"/>
    <property type="project" value="InterPro"/>
</dbReference>
<dbReference type="Gene3D" id="3.40.50.300">
    <property type="entry name" value="P-loop containing nucleotide triphosphate hydrolases"/>
    <property type="match status" value="1"/>
</dbReference>
<dbReference type="InterPro" id="IPR027417">
    <property type="entry name" value="P-loop_NTPase"/>
</dbReference>
<protein>
    <recommendedName>
        <fullName evidence="1">ATPase dynein-related AAA domain-containing protein</fullName>
    </recommendedName>
</protein>
<accession>A0A246JY73</accession>
<dbReference type="OrthoDB" id="9781481at2"/>
<dbReference type="SUPFAM" id="SSF52540">
    <property type="entry name" value="P-loop containing nucleoside triphosphate hydrolases"/>
    <property type="match status" value="1"/>
</dbReference>
<organism evidence="2 3">
    <name type="scientific">Sphingopyxis bauzanensis</name>
    <dbReference type="NCBI Taxonomy" id="651663"/>
    <lineage>
        <taxon>Bacteria</taxon>
        <taxon>Pseudomonadati</taxon>
        <taxon>Pseudomonadota</taxon>
        <taxon>Alphaproteobacteria</taxon>
        <taxon>Sphingomonadales</taxon>
        <taxon>Sphingomonadaceae</taxon>
        <taxon>Sphingopyxis</taxon>
    </lineage>
</organism>
<evidence type="ECO:0000259" key="1">
    <source>
        <dbReference type="Pfam" id="PF07728"/>
    </source>
</evidence>
<dbReference type="InterPro" id="IPR011704">
    <property type="entry name" value="ATPase_dyneun-rel_AAA"/>
</dbReference>
<dbReference type="InterPro" id="IPR025662">
    <property type="entry name" value="Sigma_54_int_dom_ATP-bd_1"/>
</dbReference>
<keyword evidence="3" id="KW-1185">Reference proteome</keyword>
<evidence type="ECO:0000313" key="3">
    <source>
        <dbReference type="Proteomes" id="UP000197361"/>
    </source>
</evidence>
<dbReference type="Pfam" id="PF07728">
    <property type="entry name" value="AAA_5"/>
    <property type="match status" value="1"/>
</dbReference>
<reference evidence="2 3" key="1">
    <citation type="journal article" date="2010" name="Int. J. Syst. Evol. Microbiol.">
        <title>Sphingopyxis bauzanensis sp. nov., a psychrophilic bacterium isolated from soil.</title>
        <authorList>
            <person name="Zhang D.C."/>
            <person name="Liu H.C."/>
            <person name="Xin Y.H."/>
            <person name="Zhou Y.G."/>
            <person name="Schinner F."/>
            <person name="Margesin R."/>
        </authorList>
    </citation>
    <scope>NUCLEOTIDE SEQUENCE [LARGE SCALE GENOMIC DNA]</scope>
    <source>
        <strain evidence="2 3">DSM 22271</strain>
    </source>
</reference>
<dbReference type="AlphaFoldDB" id="A0A246JY73"/>
<dbReference type="EMBL" id="NISK01000002">
    <property type="protein sequence ID" value="OWQ97472.1"/>
    <property type="molecule type" value="Genomic_DNA"/>
</dbReference>
<proteinExistence type="predicted"/>
<sequence length="491" mass="54317">MEQGKQTMEIAYRRLEELLSAKGDRLVALGLADAEDVAALLPHLGTMEEAREGTSFADALPGGFAQLAPLLQSRMAEQGLLYSQAQLRDFLALLRTRDLVVLAGDSGSGKTSLVRAAAKAIGGACTIIPVKPNWTGPEDLLGYFNPIQRSYQATPFLLALQAAGRNPLVPHFICLDEMNLARVEHYFADFLSLLENRSIAPQIPLYTADEERHVVVEQGIFLEVEAEARRRSGLGDSATLEEVLRDDRANAELHRLGGFADNESVLLHHGRLRRSLAAQMRMPTSITLPENVWIFGAVNMDDTTHQLSAKVLDRVQVVRFRNPMLADWDAIEAEVQGAHQSLPSDLAELRMTPEDFGVRSDYPAFDRHDASVAFLSHLSREYLDPLGVEFGLRAIRQSQGYMIAAEAAGIDTDEALDNVVKHKILPKIAFDTARPAGNGRLRRELIDELRTELTQRFEGTSLDLEASCVGDLGRMIRLTDGNNGIVNYWLR</sequence>
<name>A0A246JY73_9SPHN</name>
<dbReference type="GO" id="GO:0005524">
    <property type="term" value="F:ATP binding"/>
    <property type="evidence" value="ECO:0007669"/>
    <property type="project" value="InterPro"/>
</dbReference>
<dbReference type="PROSITE" id="PS00675">
    <property type="entry name" value="SIGMA54_INTERACT_1"/>
    <property type="match status" value="1"/>
</dbReference>
<comment type="caution">
    <text evidence="2">The sequence shown here is derived from an EMBL/GenBank/DDBJ whole genome shotgun (WGS) entry which is preliminary data.</text>
</comment>
<dbReference type="Proteomes" id="UP000197361">
    <property type="component" value="Unassembled WGS sequence"/>
</dbReference>
<evidence type="ECO:0000313" key="2">
    <source>
        <dbReference type="EMBL" id="OWQ97472.1"/>
    </source>
</evidence>
<feature type="domain" description="ATPase dynein-related AAA" evidence="1">
    <location>
        <begin position="100"/>
        <end position="200"/>
    </location>
</feature>
<gene>
    <name evidence="2" type="ORF">CDQ92_10675</name>
</gene>